<protein>
    <submittedName>
        <fullName evidence="1">Uncharacterized protein</fullName>
    </submittedName>
</protein>
<gene>
    <name evidence="1" type="ORF">DPMN_053281</name>
</gene>
<dbReference type="AlphaFoldDB" id="A0A9D4HNP5"/>
<accession>A0A9D4HNP5</accession>
<keyword evidence="2" id="KW-1185">Reference proteome</keyword>
<evidence type="ECO:0000313" key="1">
    <source>
        <dbReference type="EMBL" id="KAH3727347.1"/>
    </source>
</evidence>
<sequence length="55" mass="5777">MIIPAATLYEGPTSSRPENAVKGNAVIYAFIDSGSTGSRDNDGLKIGSFVKMSQN</sequence>
<comment type="caution">
    <text evidence="1">The sequence shown here is derived from an EMBL/GenBank/DDBJ whole genome shotgun (WGS) entry which is preliminary data.</text>
</comment>
<evidence type="ECO:0000313" key="2">
    <source>
        <dbReference type="Proteomes" id="UP000828390"/>
    </source>
</evidence>
<dbReference type="Proteomes" id="UP000828390">
    <property type="component" value="Unassembled WGS sequence"/>
</dbReference>
<organism evidence="1 2">
    <name type="scientific">Dreissena polymorpha</name>
    <name type="common">Zebra mussel</name>
    <name type="synonym">Mytilus polymorpha</name>
    <dbReference type="NCBI Taxonomy" id="45954"/>
    <lineage>
        <taxon>Eukaryota</taxon>
        <taxon>Metazoa</taxon>
        <taxon>Spiralia</taxon>
        <taxon>Lophotrochozoa</taxon>
        <taxon>Mollusca</taxon>
        <taxon>Bivalvia</taxon>
        <taxon>Autobranchia</taxon>
        <taxon>Heteroconchia</taxon>
        <taxon>Euheterodonta</taxon>
        <taxon>Imparidentia</taxon>
        <taxon>Neoheterodontei</taxon>
        <taxon>Myida</taxon>
        <taxon>Dreissenoidea</taxon>
        <taxon>Dreissenidae</taxon>
        <taxon>Dreissena</taxon>
    </lineage>
</organism>
<reference evidence="1" key="1">
    <citation type="journal article" date="2019" name="bioRxiv">
        <title>The Genome of the Zebra Mussel, Dreissena polymorpha: A Resource for Invasive Species Research.</title>
        <authorList>
            <person name="McCartney M.A."/>
            <person name="Auch B."/>
            <person name="Kono T."/>
            <person name="Mallez S."/>
            <person name="Zhang Y."/>
            <person name="Obille A."/>
            <person name="Becker A."/>
            <person name="Abrahante J.E."/>
            <person name="Garbe J."/>
            <person name="Badalamenti J.P."/>
            <person name="Herman A."/>
            <person name="Mangelson H."/>
            <person name="Liachko I."/>
            <person name="Sullivan S."/>
            <person name="Sone E.D."/>
            <person name="Koren S."/>
            <person name="Silverstein K.A.T."/>
            <person name="Beckman K.B."/>
            <person name="Gohl D.M."/>
        </authorList>
    </citation>
    <scope>NUCLEOTIDE SEQUENCE</scope>
    <source>
        <strain evidence="1">Duluth1</strain>
        <tissue evidence="1">Whole animal</tissue>
    </source>
</reference>
<dbReference type="EMBL" id="JAIWYP010000012">
    <property type="protein sequence ID" value="KAH3727347.1"/>
    <property type="molecule type" value="Genomic_DNA"/>
</dbReference>
<name>A0A9D4HNP5_DREPO</name>
<reference evidence="1" key="2">
    <citation type="submission" date="2020-11" db="EMBL/GenBank/DDBJ databases">
        <authorList>
            <person name="McCartney M.A."/>
            <person name="Auch B."/>
            <person name="Kono T."/>
            <person name="Mallez S."/>
            <person name="Becker A."/>
            <person name="Gohl D.M."/>
            <person name="Silverstein K.A.T."/>
            <person name="Koren S."/>
            <person name="Bechman K.B."/>
            <person name="Herman A."/>
            <person name="Abrahante J.E."/>
            <person name="Garbe J."/>
        </authorList>
    </citation>
    <scope>NUCLEOTIDE SEQUENCE</scope>
    <source>
        <strain evidence="1">Duluth1</strain>
        <tissue evidence="1">Whole animal</tissue>
    </source>
</reference>
<proteinExistence type="predicted"/>